<gene>
    <name evidence="2" type="ORF">VW35_04120</name>
</gene>
<evidence type="ECO:0000313" key="2">
    <source>
        <dbReference type="EMBL" id="KKB79711.1"/>
    </source>
</evidence>
<dbReference type="Proteomes" id="UP000033514">
    <property type="component" value="Unassembled WGS sequence"/>
</dbReference>
<dbReference type="OrthoDB" id="8450244at2"/>
<keyword evidence="3" id="KW-1185">Reference proteome</keyword>
<feature type="region of interest" description="Disordered" evidence="1">
    <location>
        <begin position="19"/>
        <end position="39"/>
    </location>
</feature>
<organism evidence="2 3">
    <name type="scientific">Devosia soli</name>
    <dbReference type="NCBI Taxonomy" id="361041"/>
    <lineage>
        <taxon>Bacteria</taxon>
        <taxon>Pseudomonadati</taxon>
        <taxon>Pseudomonadota</taxon>
        <taxon>Alphaproteobacteria</taxon>
        <taxon>Hyphomicrobiales</taxon>
        <taxon>Devosiaceae</taxon>
        <taxon>Devosia</taxon>
    </lineage>
</organism>
<evidence type="ECO:0000256" key="1">
    <source>
        <dbReference type="SAM" id="MobiDB-lite"/>
    </source>
</evidence>
<proteinExistence type="predicted"/>
<dbReference type="AlphaFoldDB" id="A0A0F5LBE4"/>
<dbReference type="EMBL" id="LAJG01000014">
    <property type="protein sequence ID" value="KKB79711.1"/>
    <property type="molecule type" value="Genomic_DNA"/>
</dbReference>
<comment type="caution">
    <text evidence="2">The sequence shown here is derived from an EMBL/GenBank/DDBJ whole genome shotgun (WGS) entry which is preliminary data.</text>
</comment>
<accession>A0A0F5LBE4</accession>
<reference evidence="2 3" key="1">
    <citation type="submission" date="2015-03" db="EMBL/GenBank/DDBJ databases">
        <authorList>
            <person name="Hassan Y.I."/>
            <person name="Lepp D."/>
            <person name="Zhou T."/>
        </authorList>
    </citation>
    <scope>NUCLEOTIDE SEQUENCE [LARGE SCALE GENOMIC DNA]</scope>
    <source>
        <strain evidence="2 3">GH2-10</strain>
    </source>
</reference>
<dbReference type="PATRIC" id="fig|361041.3.peg.126"/>
<protein>
    <submittedName>
        <fullName evidence="2">Uncharacterized protein</fullName>
    </submittedName>
</protein>
<sequence>MQATRKVLRIERLSSRAGVREEPEITPRGYKLGDPKWGSQKHHADKAVYAKTLEEAAALVEEGFSLWMGAKGKRASLISPGSLKIVHQ</sequence>
<name>A0A0F5LBE4_9HYPH</name>
<evidence type="ECO:0000313" key="3">
    <source>
        <dbReference type="Proteomes" id="UP000033514"/>
    </source>
</evidence>